<evidence type="ECO:0000256" key="3">
    <source>
        <dbReference type="ARBA" id="ARBA00022679"/>
    </source>
</evidence>
<dbReference type="GO" id="GO:0010487">
    <property type="term" value="F:thermospermine synthase activity"/>
    <property type="evidence" value="ECO:0007669"/>
    <property type="project" value="TreeGrafter"/>
</dbReference>
<dbReference type="GO" id="GO:0008295">
    <property type="term" value="P:spermidine biosynthetic process"/>
    <property type="evidence" value="ECO:0007669"/>
    <property type="project" value="UniProtKB-UniRule"/>
</dbReference>
<dbReference type="InterPro" id="IPR030373">
    <property type="entry name" value="PABS_CS"/>
</dbReference>
<keyword evidence="9" id="KW-1185">Reference proteome</keyword>
<dbReference type="KEGG" id="asc:ASAC_1269"/>
<evidence type="ECO:0000256" key="6">
    <source>
        <dbReference type="PROSITE-ProRule" id="PRU00354"/>
    </source>
</evidence>
<comment type="catalytic activity">
    <reaction evidence="5">
        <text>S-adenosyl 3-(methylsulfanyl)propylamine + putrescine = S-methyl-5'-thioadenosine + spermidine + H(+)</text>
        <dbReference type="Rhea" id="RHEA:12721"/>
        <dbReference type="ChEBI" id="CHEBI:15378"/>
        <dbReference type="ChEBI" id="CHEBI:17509"/>
        <dbReference type="ChEBI" id="CHEBI:57443"/>
        <dbReference type="ChEBI" id="CHEBI:57834"/>
        <dbReference type="ChEBI" id="CHEBI:326268"/>
        <dbReference type="EC" id="2.5.1.16"/>
    </reaction>
</comment>
<feature type="binding site" evidence="5">
    <location>
        <position position="68"/>
    </location>
    <ligand>
        <name>spermidine</name>
        <dbReference type="ChEBI" id="CHEBI:57834"/>
    </ligand>
</feature>
<dbReference type="InParanoid" id="D9Q2Y6"/>
<dbReference type="NCBIfam" id="NF037959">
    <property type="entry name" value="MFS_SpdSyn"/>
    <property type="match status" value="1"/>
</dbReference>
<dbReference type="Gene3D" id="2.30.140.10">
    <property type="entry name" value="Spermidine synthase, tetramerisation domain"/>
    <property type="match status" value="1"/>
</dbReference>
<dbReference type="NCBIfam" id="NF002010">
    <property type="entry name" value="PRK00811.1"/>
    <property type="match status" value="1"/>
</dbReference>
<gene>
    <name evidence="5" type="primary">speE</name>
    <name evidence="8" type="ordered locus">ASAC_1269</name>
</gene>
<feature type="binding site" evidence="5">
    <location>
        <position position="13"/>
    </location>
    <ligand>
        <name>S-methyl-5'-thioadenosine</name>
        <dbReference type="ChEBI" id="CHEBI:17509"/>
    </ligand>
</feature>
<comment type="caution">
    <text evidence="5">Lacks conserved residue(s) required for the propagation of feature annotation.</text>
</comment>
<comment type="subunit">
    <text evidence="5">Homodimer or homotetramer.</text>
</comment>
<feature type="domain" description="PABS" evidence="7">
    <location>
        <begin position="1"/>
        <end position="219"/>
    </location>
</feature>
<dbReference type="EC" id="2.5.1.16" evidence="5"/>
<name>D9Q2Y6_ACIS3</name>
<dbReference type="PROSITE" id="PS01330">
    <property type="entry name" value="PABS_1"/>
    <property type="match status" value="1"/>
</dbReference>
<keyword evidence="5" id="KW-0745">Spermidine biosynthesis</keyword>
<dbReference type="SUPFAM" id="SSF53335">
    <property type="entry name" value="S-adenosyl-L-methionine-dependent methyltransferases"/>
    <property type="match status" value="1"/>
</dbReference>
<feature type="active site" description="Proton acceptor" evidence="5 6">
    <location>
        <position position="138"/>
    </location>
</feature>
<dbReference type="eggNOG" id="arCOG00050">
    <property type="taxonomic scope" value="Archaea"/>
</dbReference>
<dbReference type="AlphaFoldDB" id="D9Q2Y6"/>
<organism evidence="8 9">
    <name type="scientific">Acidilobus saccharovorans (strain DSM 16705 / JCM 18335 / VKM B-2471 / 345-15)</name>
    <dbReference type="NCBI Taxonomy" id="666510"/>
    <lineage>
        <taxon>Archaea</taxon>
        <taxon>Thermoproteota</taxon>
        <taxon>Thermoprotei</taxon>
        <taxon>Acidilobales</taxon>
        <taxon>Acidilobaceae</taxon>
        <taxon>Acidilobus</taxon>
    </lineage>
</organism>
<dbReference type="CDD" id="cd02440">
    <property type="entry name" value="AdoMet_MTases"/>
    <property type="match status" value="1"/>
</dbReference>
<dbReference type="InterPro" id="IPR030374">
    <property type="entry name" value="PABS"/>
</dbReference>
<dbReference type="EMBL" id="CP001742">
    <property type="protein sequence ID" value="ADL19674.1"/>
    <property type="molecule type" value="Genomic_DNA"/>
</dbReference>
<accession>D9Q2Y6</accession>
<keyword evidence="2" id="KW-0963">Cytoplasm</keyword>
<dbReference type="PROSITE" id="PS51006">
    <property type="entry name" value="PABS_2"/>
    <property type="match status" value="1"/>
</dbReference>
<comment type="pathway">
    <text evidence="5">Amine and polyamine biosynthesis; spermidine biosynthesis; spermidine from putrescine: step 1/1.</text>
</comment>
<sequence>MKRVYAFGKSKYQTYLVVEFEDLGKALVIDGKTQSAIIDEFVYHESLVQPAMIAHGSPRSVLILGGGEGATAREVLKFPSVNKVIMVDIDEEVVNACKELLPEWHRGAFDDPRLKLVIDDAEHYVTTTGEKFDVIIADLVDPEEGGPAWRLYTKEFYELLKSKLNKGGVFVTQATSPVLTPSVHATIYNTVRAAFKHATSYYVYIRSFEGLWGFVMGSDNIEVESLRSTNDIDSRLSSMGVKGNRFYDSESHRSMFNVPKNIRDFLASWNEVSTLSHPVYLPA</sequence>
<dbReference type="Pfam" id="PF01564">
    <property type="entry name" value="Spermine_synth"/>
    <property type="match status" value="1"/>
</dbReference>
<keyword evidence="3 5" id="KW-0808">Transferase</keyword>
<dbReference type="InterPro" id="IPR001045">
    <property type="entry name" value="Spermi_synthase"/>
</dbReference>
<dbReference type="GO" id="GO:0004766">
    <property type="term" value="F:spermidine synthase activity"/>
    <property type="evidence" value="ECO:0007669"/>
    <property type="project" value="UniProtKB-UniRule"/>
</dbReference>
<reference evidence="8 9" key="1">
    <citation type="journal article" date="2010" name="Appl. Environ. Microbiol.">
        <title>The genome sequence of the crenarchaeon Acidilobus saccharovorans supports a new order, Acidilobales, and suggests an important ecological role in terrestrial acidic hot springs.</title>
        <authorList>
            <person name="Mardanov A.V."/>
            <person name="Svetlitchnyi V.A."/>
            <person name="Beletsky A.V."/>
            <person name="Prokofeva M.I."/>
            <person name="Bonch-Osmolovskaya E.A."/>
            <person name="Ravin N.V."/>
            <person name="Skryabin K.G."/>
        </authorList>
    </citation>
    <scope>NUCLEOTIDE SEQUENCE [LARGE SCALE GENOMIC DNA]</scope>
    <source>
        <strain evidence="9">DSM 16705 / JCM 18335 / VKM B-2471 / 345-15</strain>
    </source>
</reference>
<evidence type="ECO:0000313" key="9">
    <source>
        <dbReference type="Proteomes" id="UP000000346"/>
    </source>
</evidence>
<dbReference type="HAMAP" id="MF_00198">
    <property type="entry name" value="Spermidine_synth"/>
    <property type="match status" value="1"/>
</dbReference>
<feature type="binding site" evidence="5">
    <location>
        <begin position="120"/>
        <end position="121"/>
    </location>
    <ligand>
        <name>S-methyl-5'-thioadenosine</name>
        <dbReference type="ChEBI" id="CHEBI:17509"/>
    </ligand>
</feature>
<dbReference type="FunCoup" id="D9Q2Y6">
    <property type="interactions" value="170"/>
</dbReference>
<dbReference type="Proteomes" id="UP000000346">
    <property type="component" value="Chromosome"/>
</dbReference>
<proteinExistence type="inferred from homology"/>
<dbReference type="PANTHER" id="PTHR43317">
    <property type="entry name" value="THERMOSPERMINE SYNTHASE ACAULIS5"/>
    <property type="match status" value="1"/>
</dbReference>
<feature type="binding site" evidence="5">
    <location>
        <position position="44"/>
    </location>
    <ligand>
        <name>spermidine</name>
        <dbReference type="ChEBI" id="CHEBI:57834"/>
    </ligand>
</feature>
<dbReference type="InterPro" id="IPR029063">
    <property type="entry name" value="SAM-dependent_MTases_sf"/>
</dbReference>
<dbReference type="PANTHER" id="PTHR43317:SF1">
    <property type="entry name" value="THERMOSPERMINE SYNTHASE ACAULIS5"/>
    <property type="match status" value="1"/>
</dbReference>
<feature type="binding site" evidence="5">
    <location>
        <position position="147"/>
    </location>
    <ligand>
        <name>S-methyl-5'-thioadenosine</name>
        <dbReference type="ChEBI" id="CHEBI:17509"/>
    </ligand>
</feature>
<dbReference type="Gene3D" id="3.40.50.150">
    <property type="entry name" value="Vaccinia Virus protein VP39"/>
    <property type="match status" value="1"/>
</dbReference>
<dbReference type="FunFam" id="3.40.50.150:FF:000088">
    <property type="entry name" value="Polyamine aminopropyltransferase"/>
    <property type="match status" value="1"/>
</dbReference>
<evidence type="ECO:0000256" key="4">
    <source>
        <dbReference type="ARBA" id="ARBA00023115"/>
    </source>
</evidence>
<dbReference type="STRING" id="666510.ASAC_1269"/>
<dbReference type="InterPro" id="IPR037163">
    <property type="entry name" value="Spermidine_synt_N_sf"/>
</dbReference>
<dbReference type="UniPathway" id="UPA00248">
    <property type="reaction ID" value="UER00314"/>
</dbReference>
<comment type="similarity">
    <text evidence="1 5">Belongs to the spermidine/spermine synthase family.</text>
</comment>
<dbReference type="HOGENOM" id="CLU_048199_0_1_2"/>
<protein>
    <recommendedName>
        <fullName evidence="5">Polyamine aminopropyltransferase</fullName>
    </recommendedName>
    <alternativeName>
        <fullName evidence="5">Putrescine aminopropyltransferase</fullName>
        <shortName evidence="5">PAPT</shortName>
    </alternativeName>
    <alternativeName>
        <fullName evidence="5">Spermidine synthase</fullName>
        <shortName evidence="5">SPDS</shortName>
        <shortName evidence="5">SPDSY</shortName>
        <ecNumber evidence="5">2.5.1.16</ecNumber>
    </alternativeName>
</protein>
<evidence type="ECO:0000256" key="1">
    <source>
        <dbReference type="ARBA" id="ARBA00007867"/>
    </source>
</evidence>
<evidence type="ECO:0000313" key="8">
    <source>
        <dbReference type="EMBL" id="ADL19674.1"/>
    </source>
</evidence>
<evidence type="ECO:0000256" key="2">
    <source>
        <dbReference type="ARBA" id="ARBA00022490"/>
    </source>
</evidence>
<evidence type="ECO:0000259" key="7">
    <source>
        <dbReference type="PROSITE" id="PS51006"/>
    </source>
</evidence>
<evidence type="ECO:0000256" key="5">
    <source>
        <dbReference type="HAMAP-Rule" id="MF_00198"/>
    </source>
</evidence>
<feature type="binding site" evidence="5">
    <location>
        <position position="88"/>
    </location>
    <ligand>
        <name>S-methyl-5'-thioadenosine</name>
        <dbReference type="ChEBI" id="CHEBI:17509"/>
    </ligand>
</feature>
<keyword evidence="4 5" id="KW-0620">Polyamine biosynthesis</keyword>
<comment type="function">
    <text evidence="5">Catalyzes the irreversible transfer of a propylamine group from the amino donor S-adenosylmethioninamine (decarboxy-AdoMet) to putrescine (1,4-diaminobutane) to yield spermidine.</text>
</comment>